<feature type="domain" description="Peptidase S26" evidence="6">
    <location>
        <begin position="11"/>
        <end position="113"/>
    </location>
</feature>
<sequence>MKQFLLSIWEVVEIFLVVFISLFIIKVFAQPFVVSGASMEPTFSDKNYLLIDGVSYAVHPPERGDVIVFRPPGISSTFYIKRVVGLPEERVVVKDGVVSVYNKEYPEGFSVDTAYFEYPLQTTGDDE</sequence>
<dbReference type="PROSITE" id="PS00501">
    <property type="entry name" value="SPASE_I_1"/>
    <property type="match status" value="1"/>
</dbReference>
<keyword evidence="3 5" id="KW-0378">Hydrolase</keyword>
<reference evidence="7 8" key="1">
    <citation type="journal article" date="2016" name="Nat. Commun.">
        <title>Thousands of microbial genomes shed light on interconnected biogeochemical processes in an aquifer system.</title>
        <authorList>
            <person name="Anantharaman K."/>
            <person name="Brown C.T."/>
            <person name="Hug L.A."/>
            <person name="Sharon I."/>
            <person name="Castelle C.J."/>
            <person name="Probst A.J."/>
            <person name="Thomas B.C."/>
            <person name="Singh A."/>
            <person name="Wilkins M.J."/>
            <person name="Karaoz U."/>
            <person name="Brodie E.L."/>
            <person name="Williams K.H."/>
            <person name="Hubbard S.S."/>
            <person name="Banfield J.F."/>
        </authorList>
    </citation>
    <scope>NUCLEOTIDE SEQUENCE [LARGE SCALE GENOMIC DNA]</scope>
</reference>
<evidence type="ECO:0000256" key="3">
    <source>
        <dbReference type="ARBA" id="ARBA00022801"/>
    </source>
</evidence>
<feature type="non-terminal residue" evidence="7">
    <location>
        <position position="127"/>
    </location>
</feature>
<keyword evidence="5" id="KW-1133">Transmembrane helix</keyword>
<dbReference type="NCBIfam" id="TIGR02227">
    <property type="entry name" value="sigpep_I_bact"/>
    <property type="match status" value="1"/>
</dbReference>
<dbReference type="EMBL" id="MHJC01000016">
    <property type="protein sequence ID" value="OGY61612.1"/>
    <property type="molecule type" value="Genomic_DNA"/>
</dbReference>
<dbReference type="CDD" id="cd06530">
    <property type="entry name" value="S26_SPase_I"/>
    <property type="match status" value="1"/>
</dbReference>
<comment type="subcellular location">
    <subcellularLocation>
        <location evidence="5">Membrane</location>
        <topology evidence="5">Single-pass type II membrane protein</topology>
    </subcellularLocation>
</comment>
<keyword evidence="5" id="KW-0812">Transmembrane</keyword>
<dbReference type="GO" id="GO:0016020">
    <property type="term" value="C:membrane"/>
    <property type="evidence" value="ECO:0007669"/>
    <property type="project" value="UniProtKB-SubCell"/>
</dbReference>
<organism evidence="7 8">
    <name type="scientific">Candidatus Colwellbacteria bacterium RIFCSPLOWO2_12_FULL_44_13</name>
    <dbReference type="NCBI Taxonomy" id="1797694"/>
    <lineage>
        <taxon>Bacteria</taxon>
        <taxon>Candidatus Colwelliibacteriota</taxon>
    </lineage>
</organism>
<dbReference type="AlphaFoldDB" id="A0A1G1ZAD9"/>
<dbReference type="InterPro" id="IPR019756">
    <property type="entry name" value="Pept_S26A_signal_pept_1_Ser-AS"/>
</dbReference>
<dbReference type="InterPro" id="IPR019533">
    <property type="entry name" value="Peptidase_S26"/>
</dbReference>
<comment type="similarity">
    <text evidence="1 5">Belongs to the peptidase S26 family.</text>
</comment>
<gene>
    <name evidence="7" type="ORF">A3H06_00680</name>
</gene>
<comment type="caution">
    <text evidence="7">The sequence shown here is derived from an EMBL/GenBank/DDBJ whole genome shotgun (WGS) entry which is preliminary data.</text>
</comment>
<evidence type="ECO:0000256" key="1">
    <source>
        <dbReference type="ARBA" id="ARBA00009370"/>
    </source>
</evidence>
<name>A0A1G1ZAD9_9BACT</name>
<dbReference type="PRINTS" id="PR00727">
    <property type="entry name" value="LEADERPTASE"/>
</dbReference>
<feature type="active site" evidence="4">
    <location>
        <position position="81"/>
    </location>
</feature>
<feature type="transmembrane region" description="Helical" evidence="5">
    <location>
        <begin position="6"/>
        <end position="29"/>
    </location>
</feature>
<dbReference type="InterPro" id="IPR036286">
    <property type="entry name" value="LexA/Signal_pep-like_sf"/>
</dbReference>
<dbReference type="Proteomes" id="UP000176976">
    <property type="component" value="Unassembled WGS sequence"/>
</dbReference>
<dbReference type="EC" id="3.4.21.89" evidence="5"/>
<comment type="catalytic activity">
    <reaction evidence="5">
        <text>Cleavage of hydrophobic, N-terminal signal or leader sequences from secreted and periplasmic proteins.</text>
        <dbReference type="EC" id="3.4.21.89"/>
    </reaction>
</comment>
<evidence type="ECO:0000313" key="7">
    <source>
        <dbReference type="EMBL" id="OGY61612.1"/>
    </source>
</evidence>
<proteinExistence type="inferred from homology"/>
<evidence type="ECO:0000259" key="6">
    <source>
        <dbReference type="Pfam" id="PF10502"/>
    </source>
</evidence>
<dbReference type="GO" id="GO:0004252">
    <property type="term" value="F:serine-type endopeptidase activity"/>
    <property type="evidence" value="ECO:0007669"/>
    <property type="project" value="InterPro"/>
</dbReference>
<dbReference type="SUPFAM" id="SSF51306">
    <property type="entry name" value="LexA/Signal peptidase"/>
    <property type="match status" value="1"/>
</dbReference>
<evidence type="ECO:0000256" key="4">
    <source>
        <dbReference type="PIRSR" id="PIRSR600223-1"/>
    </source>
</evidence>
<evidence type="ECO:0000256" key="2">
    <source>
        <dbReference type="ARBA" id="ARBA00022670"/>
    </source>
</evidence>
<dbReference type="Gene3D" id="2.10.109.10">
    <property type="entry name" value="Umud Fragment, subunit A"/>
    <property type="match status" value="1"/>
</dbReference>
<accession>A0A1G1ZAD9</accession>
<dbReference type="Pfam" id="PF10502">
    <property type="entry name" value="Peptidase_S26"/>
    <property type="match status" value="1"/>
</dbReference>
<evidence type="ECO:0000313" key="8">
    <source>
        <dbReference type="Proteomes" id="UP000176976"/>
    </source>
</evidence>
<dbReference type="GO" id="GO:0009003">
    <property type="term" value="F:signal peptidase activity"/>
    <property type="evidence" value="ECO:0007669"/>
    <property type="project" value="UniProtKB-EC"/>
</dbReference>
<dbReference type="PANTHER" id="PTHR43390">
    <property type="entry name" value="SIGNAL PEPTIDASE I"/>
    <property type="match status" value="1"/>
</dbReference>
<protein>
    <recommendedName>
        <fullName evidence="5">Signal peptidase I</fullName>
        <ecNumber evidence="5">3.4.21.89</ecNumber>
    </recommendedName>
</protein>
<dbReference type="GO" id="GO:0006465">
    <property type="term" value="P:signal peptide processing"/>
    <property type="evidence" value="ECO:0007669"/>
    <property type="project" value="InterPro"/>
</dbReference>
<dbReference type="InterPro" id="IPR000223">
    <property type="entry name" value="Pept_S26A_signal_pept_1"/>
</dbReference>
<dbReference type="PANTHER" id="PTHR43390:SF1">
    <property type="entry name" value="CHLOROPLAST PROCESSING PEPTIDASE"/>
    <property type="match status" value="1"/>
</dbReference>
<keyword evidence="5" id="KW-0472">Membrane</keyword>
<evidence type="ECO:0000256" key="5">
    <source>
        <dbReference type="RuleBase" id="RU362042"/>
    </source>
</evidence>
<keyword evidence="2 5" id="KW-0645">Protease</keyword>
<feature type="active site" evidence="4">
    <location>
        <position position="38"/>
    </location>
</feature>